<comment type="caution">
    <text evidence="13">Lacks conserved residue(s) required for the propagation of feature annotation.</text>
</comment>
<reference evidence="19" key="2">
    <citation type="submission" date="2025-08" db="UniProtKB">
        <authorList>
            <consortium name="Ensembl"/>
        </authorList>
    </citation>
    <scope>IDENTIFICATION</scope>
</reference>
<feature type="compositionally biased region" description="Basic and acidic residues" evidence="15">
    <location>
        <begin position="173"/>
        <end position="207"/>
    </location>
</feature>
<dbReference type="PROSITE" id="PS50240">
    <property type="entry name" value="TRYPSIN_DOM"/>
    <property type="match status" value="1"/>
</dbReference>
<evidence type="ECO:0000256" key="4">
    <source>
        <dbReference type="ARBA" id="ARBA00022542"/>
    </source>
</evidence>
<feature type="domain" description="Sushi" evidence="18">
    <location>
        <begin position="466"/>
        <end position="523"/>
    </location>
</feature>
<dbReference type="CDD" id="cd00033">
    <property type="entry name" value="CCP"/>
    <property type="match status" value="4"/>
</dbReference>
<feature type="region of interest" description="Disordered" evidence="15">
    <location>
        <begin position="169"/>
        <end position="471"/>
    </location>
</feature>
<reference evidence="19" key="1">
    <citation type="submission" date="2023-05" db="EMBL/GenBank/DDBJ databases">
        <title>High-quality long-read genome of Scophthalmus maximus.</title>
        <authorList>
            <person name="Lien S."/>
            <person name="Martinez P."/>
        </authorList>
    </citation>
    <scope>NUCLEOTIDE SEQUENCE [LARGE SCALE GENOMIC DNA]</scope>
</reference>
<dbReference type="Gene3D" id="2.10.70.10">
    <property type="entry name" value="Complement Module, domain 1"/>
    <property type="match status" value="4"/>
</dbReference>
<feature type="disulfide bond" evidence="14">
    <location>
        <begin position="76"/>
        <end position="103"/>
    </location>
</feature>
<accession>A0A8D3DWX8</accession>
<evidence type="ECO:0000259" key="16">
    <source>
        <dbReference type="PROSITE" id="PS50026"/>
    </source>
</evidence>
<dbReference type="InterPro" id="IPR000742">
    <property type="entry name" value="EGF"/>
</dbReference>
<evidence type="ECO:0000256" key="15">
    <source>
        <dbReference type="SAM" id="MobiDB-lite"/>
    </source>
</evidence>
<evidence type="ECO:0000256" key="10">
    <source>
        <dbReference type="ARBA" id="ARBA00040464"/>
    </source>
</evidence>
<evidence type="ECO:0000256" key="14">
    <source>
        <dbReference type="PROSITE-ProRule" id="PRU00302"/>
    </source>
</evidence>
<dbReference type="InterPro" id="IPR000436">
    <property type="entry name" value="Sushi_SCR_CCP_dom"/>
</dbReference>
<dbReference type="SMART" id="SM00181">
    <property type="entry name" value="EGF"/>
    <property type="match status" value="1"/>
</dbReference>
<feature type="compositionally biased region" description="Basic and acidic residues" evidence="15">
    <location>
        <begin position="293"/>
        <end position="302"/>
    </location>
</feature>
<evidence type="ECO:0000256" key="1">
    <source>
        <dbReference type="ARBA" id="ARBA00004613"/>
    </source>
</evidence>
<dbReference type="AlphaFoldDB" id="A0A8D3DWX8"/>
<keyword evidence="5" id="KW-0732">Signal</keyword>
<dbReference type="SMART" id="SM00020">
    <property type="entry name" value="Tryp_SPc"/>
    <property type="match status" value="1"/>
</dbReference>
<dbReference type="GeneTree" id="ENSGT00940000154234"/>
<dbReference type="InterPro" id="IPR035976">
    <property type="entry name" value="Sushi/SCR/CCP_sf"/>
</dbReference>
<keyword evidence="3 13" id="KW-0245">EGF-like domain</keyword>
<dbReference type="Pfam" id="PF00084">
    <property type="entry name" value="Sushi"/>
    <property type="match status" value="4"/>
</dbReference>
<evidence type="ECO:0000256" key="3">
    <source>
        <dbReference type="ARBA" id="ARBA00022536"/>
    </source>
</evidence>
<dbReference type="PROSITE" id="PS50026">
    <property type="entry name" value="EGF_3"/>
    <property type="match status" value="1"/>
</dbReference>
<evidence type="ECO:0000256" key="8">
    <source>
        <dbReference type="ARBA" id="ARBA00023180"/>
    </source>
</evidence>
<proteinExistence type="predicted"/>
<keyword evidence="4" id="KW-0721">Serine protease homolog</keyword>
<keyword evidence="7 13" id="KW-1015">Disulfide bond</keyword>
<dbReference type="CDD" id="cd00054">
    <property type="entry name" value="EGF_CA"/>
    <property type="match status" value="1"/>
</dbReference>
<feature type="disulfide bond" evidence="14">
    <location>
        <begin position="138"/>
        <end position="165"/>
    </location>
</feature>
<dbReference type="InterPro" id="IPR009003">
    <property type="entry name" value="Peptidase_S1_PA"/>
</dbReference>
<dbReference type="GO" id="GO:0004252">
    <property type="term" value="F:serine-type endopeptidase activity"/>
    <property type="evidence" value="ECO:0007669"/>
    <property type="project" value="InterPro"/>
</dbReference>
<evidence type="ECO:0000256" key="12">
    <source>
        <dbReference type="ARBA" id="ARBA00042985"/>
    </source>
</evidence>
<feature type="region of interest" description="Disordered" evidence="15">
    <location>
        <begin position="659"/>
        <end position="679"/>
    </location>
</feature>
<name>A0A8D3DWX8_SCOMX</name>
<organism evidence="19 20">
    <name type="scientific">Scophthalmus maximus</name>
    <name type="common">Turbot</name>
    <name type="synonym">Psetta maxima</name>
    <dbReference type="NCBI Taxonomy" id="52904"/>
    <lineage>
        <taxon>Eukaryota</taxon>
        <taxon>Metazoa</taxon>
        <taxon>Chordata</taxon>
        <taxon>Craniata</taxon>
        <taxon>Vertebrata</taxon>
        <taxon>Euteleostomi</taxon>
        <taxon>Actinopterygii</taxon>
        <taxon>Neopterygii</taxon>
        <taxon>Teleostei</taxon>
        <taxon>Neoteleostei</taxon>
        <taxon>Acanthomorphata</taxon>
        <taxon>Carangaria</taxon>
        <taxon>Pleuronectiformes</taxon>
        <taxon>Pleuronectoidei</taxon>
        <taxon>Scophthalmidae</taxon>
        <taxon>Scophthalmus</taxon>
    </lineage>
</organism>
<dbReference type="PROSITE" id="PS01186">
    <property type="entry name" value="EGF_2"/>
    <property type="match status" value="1"/>
</dbReference>
<feature type="compositionally biased region" description="Basic and acidic residues" evidence="15">
    <location>
        <begin position="417"/>
        <end position="459"/>
    </location>
</feature>
<feature type="domain" description="EGF-like" evidence="16">
    <location>
        <begin position="8"/>
        <end position="45"/>
    </location>
</feature>
<keyword evidence="14" id="KW-0768">Sushi</keyword>
<dbReference type="Gene3D" id="2.10.25.10">
    <property type="entry name" value="Laminin"/>
    <property type="match status" value="1"/>
</dbReference>
<feature type="domain" description="Sushi" evidence="18">
    <location>
        <begin position="108"/>
        <end position="167"/>
    </location>
</feature>
<dbReference type="SUPFAM" id="SSF50494">
    <property type="entry name" value="Trypsin-like serine proteases"/>
    <property type="match status" value="1"/>
</dbReference>
<evidence type="ECO:0000256" key="9">
    <source>
        <dbReference type="ARBA" id="ARBA00037622"/>
    </source>
</evidence>
<feature type="domain" description="Sushi" evidence="18">
    <location>
        <begin position="48"/>
        <end position="105"/>
    </location>
</feature>
<feature type="compositionally biased region" description="Basic and acidic residues" evidence="15">
    <location>
        <begin position="270"/>
        <end position="280"/>
    </location>
</feature>
<evidence type="ECO:0000313" key="19">
    <source>
        <dbReference type="Ensembl" id="ENSSMAP00000064037.1"/>
    </source>
</evidence>
<dbReference type="GO" id="GO:0006508">
    <property type="term" value="P:proteolysis"/>
    <property type="evidence" value="ECO:0007669"/>
    <property type="project" value="InterPro"/>
</dbReference>
<dbReference type="InterPro" id="IPR001314">
    <property type="entry name" value="Peptidase_S1A"/>
</dbReference>
<dbReference type="Gene3D" id="2.40.10.10">
    <property type="entry name" value="Trypsin-like serine proteases"/>
    <property type="match status" value="1"/>
</dbReference>
<dbReference type="Pfam" id="PF00008">
    <property type="entry name" value="EGF"/>
    <property type="match status" value="1"/>
</dbReference>
<gene>
    <name evidence="19" type="primary">PAMR1</name>
</gene>
<dbReference type="PANTHER" id="PTHR24254">
    <property type="entry name" value="PROTHROMBIN"/>
    <property type="match status" value="1"/>
</dbReference>
<dbReference type="Pfam" id="PF00089">
    <property type="entry name" value="Trypsin"/>
    <property type="match status" value="1"/>
</dbReference>
<evidence type="ECO:0000256" key="7">
    <source>
        <dbReference type="ARBA" id="ARBA00023157"/>
    </source>
</evidence>
<keyword evidence="2" id="KW-0964">Secreted</keyword>
<feature type="disulfide bond" evidence="13">
    <location>
        <begin position="35"/>
        <end position="44"/>
    </location>
</feature>
<sequence length="935" mass="103298">MSHEYTCMFTACSSSPCLHDGTCILDSSYSYHCACLAGYTGKRCEDVVGCRRPPVPAHGSTKGVFHHSGARITFHCDTGFELRGFRTAICLRDGTWSAPVPECVPVERVCALPPKPTHGDHFLVYGPNDVLIALQYLCYQPYELSGTSQRTCLPNNTWSGTRPVCTKVNNTLTEREKDKDTAKEMETGKDKEIYSEKDTNKTEERGQDNTTGEEESVGGKDINTGHENTTAVDRDDEYTRTIPEKPVAEDRNEGELEERNTGSQKPAGGSRDKLDSKDPDNSLNTVEREEPEEAKPPEKKGGSPDVNLGTGKTDITKTVVIKDKGQEEKERKEEQVNGKREGDKVGPNDTKVRTVISEGENTVEIFELEMTKNNTVTSDKSDSKKENNNNTISSADPGRKIIPTRVNNTQYTLYRAGGEENGKPREKPTVEEDKTERKPAEKTNEELDREEEKEKEREVNQSFPEKSCPPLPRLYHGYQQVAPGSEPEAVQFFCNHSYALSGDARRTCQPDGTWSGEQPLCRRACREPKVSELVKQRVLPPRTPSRKTPVLKLYSSILGPQLQYDGPTKSPPVLPQLPPGFHHLYTHIEYECASPFYHHSGSPRRTCLKTGKWSGRHVSCSPVCGKHPTFDRERPAEAHWPWLAAIYRRSTNGIKTKVTKADSLAGSPKKDGRAGTGNHNQASDWQLVCSGALVNQRSVVVAAHCVTELGKVYPLVAAKIKVVVGKHYRDDSRESKGLQHLRAASVVVHPNYDPNILDSDIAVVKLLDKARVGEKVLPLCFSESQREEVSSGHGLVTGWSPLADSSLGADERARVGLVHLADVVPCEQQYARNGVPVSVTENMLCASQKPDYGLSNICPSDTGGVLVLPALSDDTASNNQKASLSFTQVQGAGKGLWRLLGLVSFGYDQGDCDPKLYTVYTRVANFKDWIESNMK</sequence>
<evidence type="ECO:0000256" key="13">
    <source>
        <dbReference type="PROSITE-ProRule" id="PRU00076"/>
    </source>
</evidence>
<comment type="subcellular location">
    <subcellularLocation>
        <location evidence="1">Secreted</location>
    </subcellularLocation>
</comment>
<evidence type="ECO:0000313" key="20">
    <source>
        <dbReference type="Proteomes" id="UP000694558"/>
    </source>
</evidence>
<dbReference type="SMART" id="SM00032">
    <property type="entry name" value="CCP"/>
    <property type="match status" value="4"/>
</dbReference>
<evidence type="ECO:0000256" key="6">
    <source>
        <dbReference type="ARBA" id="ARBA00022737"/>
    </source>
</evidence>
<comment type="function">
    <text evidence="9">May play a role in regeneration of skeletal muscle.</text>
</comment>
<evidence type="ECO:0000256" key="11">
    <source>
        <dbReference type="ARBA" id="ARBA00041872"/>
    </source>
</evidence>
<dbReference type="InterPro" id="IPR043504">
    <property type="entry name" value="Peptidase_S1_PA_chymotrypsin"/>
</dbReference>
<feature type="compositionally biased region" description="Basic and acidic residues" evidence="15">
    <location>
        <begin position="320"/>
        <end position="352"/>
    </location>
</feature>
<dbReference type="SUPFAM" id="SSF57535">
    <property type="entry name" value="Complement control module/SCR domain"/>
    <property type="match status" value="3"/>
</dbReference>
<evidence type="ECO:0000259" key="17">
    <source>
        <dbReference type="PROSITE" id="PS50240"/>
    </source>
</evidence>
<dbReference type="GO" id="GO:0005576">
    <property type="term" value="C:extracellular region"/>
    <property type="evidence" value="ECO:0007669"/>
    <property type="project" value="UniProtKB-SubCell"/>
</dbReference>
<dbReference type="PANTHER" id="PTHR24254:SF9">
    <property type="entry name" value="INACTIVE SERINE PROTEASE PAMR1"/>
    <property type="match status" value="1"/>
</dbReference>
<feature type="disulfide bond" evidence="14">
    <location>
        <begin position="494"/>
        <end position="521"/>
    </location>
</feature>
<dbReference type="CDD" id="cd00190">
    <property type="entry name" value="Tryp_SPc"/>
    <property type="match status" value="1"/>
</dbReference>
<dbReference type="Ensembl" id="ENSSMAT00000038889.1">
    <property type="protein sequence ID" value="ENSSMAP00000064037.1"/>
    <property type="gene ID" value="ENSSMAG00000008471.2"/>
</dbReference>
<evidence type="ECO:0000259" key="18">
    <source>
        <dbReference type="PROSITE" id="PS50923"/>
    </source>
</evidence>
<keyword evidence="8" id="KW-0325">Glycoprotein</keyword>
<dbReference type="SUPFAM" id="SSF57196">
    <property type="entry name" value="EGF/Laminin"/>
    <property type="match status" value="1"/>
</dbReference>
<evidence type="ECO:0000256" key="2">
    <source>
        <dbReference type="ARBA" id="ARBA00022525"/>
    </source>
</evidence>
<dbReference type="Proteomes" id="UP000694558">
    <property type="component" value="Chromosome 10"/>
</dbReference>
<dbReference type="InterPro" id="IPR001254">
    <property type="entry name" value="Trypsin_dom"/>
</dbReference>
<feature type="domain" description="Peptidase S1" evidence="17">
    <location>
        <begin position="623"/>
        <end position="935"/>
    </location>
</feature>
<keyword evidence="6" id="KW-0677">Repeat</keyword>
<dbReference type="PRINTS" id="PR00722">
    <property type="entry name" value="CHYMOTRYPSIN"/>
</dbReference>
<dbReference type="PROSITE" id="PS50923">
    <property type="entry name" value="SUSHI"/>
    <property type="match status" value="3"/>
</dbReference>
<protein>
    <recommendedName>
        <fullName evidence="10">Inactive serine protease PAMR1</fullName>
    </recommendedName>
    <alternativeName>
        <fullName evidence="12">Peptidase domain-containing protein associated with muscle regeneration 1</fullName>
    </alternativeName>
    <alternativeName>
        <fullName evidence="11">Regeneration-associated muscle protease homolog</fullName>
    </alternativeName>
</protein>
<dbReference type="FunFam" id="2.10.25.10:FF:000255">
    <property type="entry name" value="Sushi, nidogen and EGF-like domains 1"/>
    <property type="match status" value="1"/>
</dbReference>
<feature type="compositionally biased region" description="Basic and acidic residues" evidence="15">
    <location>
        <begin position="237"/>
        <end position="260"/>
    </location>
</feature>
<dbReference type="PROSITE" id="PS00022">
    <property type="entry name" value="EGF_1"/>
    <property type="match status" value="1"/>
</dbReference>
<evidence type="ECO:0000256" key="5">
    <source>
        <dbReference type="ARBA" id="ARBA00022729"/>
    </source>
</evidence>
<dbReference type="InterPro" id="IPR051659">
    <property type="entry name" value="Serine_Protease_S1-Domain"/>
</dbReference>